<keyword evidence="2" id="KW-0732">Signal</keyword>
<evidence type="ECO:0000313" key="4">
    <source>
        <dbReference type="Proteomes" id="UP000800097"/>
    </source>
</evidence>
<dbReference type="EMBL" id="ML986498">
    <property type="protein sequence ID" value="KAF2275165.1"/>
    <property type="molecule type" value="Genomic_DNA"/>
</dbReference>
<feature type="chain" id="PRO_5025557295" description="Secreted protein" evidence="2">
    <location>
        <begin position="19"/>
        <end position="173"/>
    </location>
</feature>
<evidence type="ECO:0000256" key="1">
    <source>
        <dbReference type="SAM" id="MobiDB-lite"/>
    </source>
</evidence>
<dbReference type="RefSeq" id="XP_033652704.1">
    <property type="nucleotide sequence ID" value="XM_033803083.1"/>
</dbReference>
<feature type="signal peptide" evidence="2">
    <location>
        <begin position="1"/>
        <end position="18"/>
    </location>
</feature>
<proteinExistence type="predicted"/>
<dbReference type="Proteomes" id="UP000800097">
    <property type="component" value="Unassembled WGS sequence"/>
</dbReference>
<name>A0A6A6JFW5_WESOR</name>
<evidence type="ECO:0008006" key="5">
    <source>
        <dbReference type="Google" id="ProtNLM"/>
    </source>
</evidence>
<dbReference type="GeneID" id="54556258"/>
<keyword evidence="4" id="KW-1185">Reference proteome</keyword>
<dbReference type="AlphaFoldDB" id="A0A6A6JFW5"/>
<organism evidence="3 4">
    <name type="scientific">Westerdykella ornata</name>
    <dbReference type="NCBI Taxonomy" id="318751"/>
    <lineage>
        <taxon>Eukaryota</taxon>
        <taxon>Fungi</taxon>
        <taxon>Dikarya</taxon>
        <taxon>Ascomycota</taxon>
        <taxon>Pezizomycotina</taxon>
        <taxon>Dothideomycetes</taxon>
        <taxon>Pleosporomycetidae</taxon>
        <taxon>Pleosporales</taxon>
        <taxon>Sporormiaceae</taxon>
        <taxon>Westerdykella</taxon>
    </lineage>
</organism>
<evidence type="ECO:0000313" key="3">
    <source>
        <dbReference type="EMBL" id="KAF2275165.1"/>
    </source>
</evidence>
<gene>
    <name evidence="3" type="ORF">EI97DRAFT_78947</name>
</gene>
<sequence length="173" mass="19955">MTKFVMILRIANVRFVASASCVVSAIPTSFPNARLRLFILIPSTQHLRLFHNRPLVASLRLFTHSKSSNAGCYFTRPFKDSVSQKSVNDSLVLHTRALLHYCTVSHFIQYTPRRQTTRSAHVNNRGRRRNKSSHAIPLPFLSHRVLLTNHPFLRRPNRTKERAACRCKCMHSH</sequence>
<evidence type="ECO:0000256" key="2">
    <source>
        <dbReference type="SAM" id="SignalP"/>
    </source>
</evidence>
<feature type="region of interest" description="Disordered" evidence="1">
    <location>
        <begin position="115"/>
        <end position="134"/>
    </location>
</feature>
<accession>A0A6A6JFW5</accession>
<protein>
    <recommendedName>
        <fullName evidence="5">Secreted protein</fullName>
    </recommendedName>
</protein>
<reference evidence="3" key="1">
    <citation type="journal article" date="2020" name="Stud. Mycol.">
        <title>101 Dothideomycetes genomes: a test case for predicting lifestyles and emergence of pathogens.</title>
        <authorList>
            <person name="Haridas S."/>
            <person name="Albert R."/>
            <person name="Binder M."/>
            <person name="Bloem J."/>
            <person name="Labutti K."/>
            <person name="Salamov A."/>
            <person name="Andreopoulos B."/>
            <person name="Baker S."/>
            <person name="Barry K."/>
            <person name="Bills G."/>
            <person name="Bluhm B."/>
            <person name="Cannon C."/>
            <person name="Castanera R."/>
            <person name="Culley D."/>
            <person name="Daum C."/>
            <person name="Ezra D."/>
            <person name="Gonzalez J."/>
            <person name="Henrissat B."/>
            <person name="Kuo A."/>
            <person name="Liang C."/>
            <person name="Lipzen A."/>
            <person name="Lutzoni F."/>
            <person name="Magnuson J."/>
            <person name="Mondo S."/>
            <person name="Nolan M."/>
            <person name="Ohm R."/>
            <person name="Pangilinan J."/>
            <person name="Park H.-J."/>
            <person name="Ramirez L."/>
            <person name="Alfaro M."/>
            <person name="Sun H."/>
            <person name="Tritt A."/>
            <person name="Yoshinaga Y."/>
            <person name="Zwiers L.-H."/>
            <person name="Turgeon B."/>
            <person name="Goodwin S."/>
            <person name="Spatafora J."/>
            <person name="Crous P."/>
            <person name="Grigoriev I."/>
        </authorList>
    </citation>
    <scope>NUCLEOTIDE SEQUENCE</scope>
    <source>
        <strain evidence="3">CBS 379.55</strain>
    </source>
</reference>